<feature type="domain" description="G-protein coupled receptors family 3 profile" evidence="13">
    <location>
        <begin position="615"/>
        <end position="879"/>
    </location>
</feature>
<dbReference type="InterPro" id="IPR017979">
    <property type="entry name" value="GPCR_3_CS"/>
</dbReference>
<evidence type="ECO:0000256" key="11">
    <source>
        <dbReference type="ARBA" id="ARBA00023224"/>
    </source>
</evidence>
<dbReference type="PRINTS" id="PR01535">
    <property type="entry name" value="VOMERONASL2R"/>
</dbReference>
<evidence type="ECO:0000256" key="12">
    <source>
        <dbReference type="SAM" id="Phobius"/>
    </source>
</evidence>
<dbReference type="PRINTS" id="PR00248">
    <property type="entry name" value="GPCRMGR"/>
</dbReference>
<reference evidence="15" key="1">
    <citation type="submission" date="2025-08" db="UniProtKB">
        <authorList>
            <consortium name="RefSeq"/>
        </authorList>
    </citation>
    <scope>IDENTIFICATION</scope>
    <source>
        <tissue evidence="15">Blood</tissue>
    </source>
</reference>
<dbReference type="GO" id="GO:0004930">
    <property type="term" value="F:G protein-coupled receptor activity"/>
    <property type="evidence" value="ECO:0007669"/>
    <property type="project" value="UniProtKB-KW"/>
</dbReference>
<evidence type="ECO:0000313" key="15">
    <source>
        <dbReference type="RefSeq" id="XP_054850030.1"/>
    </source>
</evidence>
<feature type="transmembrane region" description="Helical" evidence="12">
    <location>
        <begin position="809"/>
        <end position="829"/>
    </location>
</feature>
<dbReference type="Pfam" id="PF01094">
    <property type="entry name" value="ANF_receptor"/>
    <property type="match status" value="1"/>
</dbReference>
<evidence type="ECO:0000313" key="14">
    <source>
        <dbReference type="Proteomes" id="UP001190640"/>
    </source>
</evidence>
<feature type="transmembrane region" description="Helical" evidence="12">
    <location>
        <begin position="615"/>
        <end position="634"/>
    </location>
</feature>
<protein>
    <submittedName>
        <fullName evidence="15">Vomeronasal type-2 receptor 26-like</fullName>
    </submittedName>
</protein>
<keyword evidence="4 12" id="KW-0812">Transmembrane</keyword>
<evidence type="ECO:0000256" key="9">
    <source>
        <dbReference type="ARBA" id="ARBA00023170"/>
    </source>
</evidence>
<dbReference type="InterPro" id="IPR004073">
    <property type="entry name" value="GPCR_3_vmron_rcpt_2"/>
</dbReference>
<evidence type="ECO:0000256" key="4">
    <source>
        <dbReference type="ARBA" id="ARBA00022692"/>
    </source>
</evidence>
<organism evidence="14 15">
    <name type="scientific">Eublepharis macularius</name>
    <name type="common">Leopard gecko</name>
    <name type="synonym">Cyrtodactylus macularius</name>
    <dbReference type="NCBI Taxonomy" id="481883"/>
    <lineage>
        <taxon>Eukaryota</taxon>
        <taxon>Metazoa</taxon>
        <taxon>Chordata</taxon>
        <taxon>Craniata</taxon>
        <taxon>Vertebrata</taxon>
        <taxon>Euteleostomi</taxon>
        <taxon>Lepidosauria</taxon>
        <taxon>Squamata</taxon>
        <taxon>Bifurcata</taxon>
        <taxon>Gekkota</taxon>
        <taxon>Eublepharidae</taxon>
        <taxon>Eublepharinae</taxon>
        <taxon>Eublepharis</taxon>
    </lineage>
</organism>
<accession>A0AA97K264</accession>
<feature type="transmembrane region" description="Helical" evidence="12">
    <location>
        <begin position="774"/>
        <end position="797"/>
    </location>
</feature>
<dbReference type="InterPro" id="IPR011500">
    <property type="entry name" value="GPCR_3_9-Cys_dom"/>
</dbReference>
<dbReference type="PANTHER" id="PTHR24061">
    <property type="entry name" value="CALCIUM-SENSING RECEPTOR-RELATED"/>
    <property type="match status" value="1"/>
</dbReference>
<evidence type="ECO:0000256" key="7">
    <source>
        <dbReference type="ARBA" id="ARBA00023040"/>
    </source>
</evidence>
<dbReference type="InterPro" id="IPR000068">
    <property type="entry name" value="GPCR_3_Ca_sens_rcpt-rel"/>
</dbReference>
<dbReference type="Pfam" id="PF07562">
    <property type="entry name" value="NCD3G"/>
    <property type="match status" value="1"/>
</dbReference>
<keyword evidence="10" id="KW-0325">Glycoprotein</keyword>
<feature type="transmembrane region" description="Helical" evidence="12">
    <location>
        <begin position="685"/>
        <end position="709"/>
    </location>
</feature>
<dbReference type="Gene3D" id="2.10.50.30">
    <property type="entry name" value="GPCR, family 3, nine cysteines domain"/>
    <property type="match status" value="1"/>
</dbReference>
<dbReference type="PROSITE" id="PS00981">
    <property type="entry name" value="G_PROTEIN_RECEP_F3_3"/>
    <property type="match status" value="1"/>
</dbReference>
<dbReference type="FunFam" id="3.40.50.2300:FF:000024">
    <property type="entry name" value="Vomeronasal 2, receptor 73"/>
    <property type="match status" value="1"/>
</dbReference>
<evidence type="ECO:0000256" key="10">
    <source>
        <dbReference type="ARBA" id="ARBA00023180"/>
    </source>
</evidence>
<dbReference type="InterPro" id="IPR001828">
    <property type="entry name" value="ANF_lig-bd_rcpt"/>
</dbReference>
<dbReference type="Gene3D" id="3.40.50.2300">
    <property type="match status" value="2"/>
</dbReference>
<keyword evidence="3" id="KW-1003">Cell membrane</keyword>
<evidence type="ECO:0000256" key="1">
    <source>
        <dbReference type="ARBA" id="ARBA00004651"/>
    </source>
</evidence>
<dbReference type="CDD" id="cd15283">
    <property type="entry name" value="7tmC_V2R_pheromone"/>
    <property type="match status" value="1"/>
</dbReference>
<keyword evidence="11" id="KW-0807">Transducer</keyword>
<keyword evidence="5" id="KW-0732">Signal</keyword>
<dbReference type="PANTHER" id="PTHR24061:SF599">
    <property type="entry name" value="G-PROTEIN COUPLED RECEPTORS FAMILY 3 PROFILE DOMAIN-CONTAINING PROTEIN"/>
    <property type="match status" value="1"/>
</dbReference>
<proteinExistence type="inferred from homology"/>
<dbReference type="InterPro" id="IPR017978">
    <property type="entry name" value="GPCR_3_C"/>
</dbReference>
<dbReference type="Proteomes" id="UP001190640">
    <property type="component" value="Chromosome 12"/>
</dbReference>
<evidence type="ECO:0000256" key="3">
    <source>
        <dbReference type="ARBA" id="ARBA00022475"/>
    </source>
</evidence>
<keyword evidence="7" id="KW-0297">G-protein coupled receptor</keyword>
<evidence type="ECO:0000256" key="5">
    <source>
        <dbReference type="ARBA" id="ARBA00022729"/>
    </source>
</evidence>
<dbReference type="FunFam" id="2.10.50.30:FF:000002">
    <property type="entry name" value="Vomeronasal 2 receptor, h1"/>
    <property type="match status" value="1"/>
</dbReference>
<evidence type="ECO:0000256" key="2">
    <source>
        <dbReference type="ARBA" id="ARBA00007242"/>
    </source>
</evidence>
<keyword evidence="14" id="KW-1185">Reference proteome</keyword>
<dbReference type="PROSITE" id="PS50259">
    <property type="entry name" value="G_PROTEIN_RECEP_F3_4"/>
    <property type="match status" value="1"/>
</dbReference>
<dbReference type="KEGG" id="emc:129339474"/>
<dbReference type="Pfam" id="PF00003">
    <property type="entry name" value="7tm_3"/>
    <property type="match status" value="1"/>
</dbReference>
<sequence>MINELVTTRRDYCNDFYLRLTLKIIWKVLIAQEAAARPRVGARYFQSGDFIIGGITSQFLVPFAQNNFHQHPSQSQIDENIVVTKNYQHLLALVFAVEEINENRQILPNVTLGFNIYDSYFDAWRTYHATLELLSSLNKFIPNYKCDTQNKLISVIGALYTETSLNIAEVLGIYKVPQFTYGSTPRVFDKADTISFYKMVPSEAYEYIGILQLLLHFSWTWVGVLTADGGIGERFEKTMLEVFPSRGICFAFLERIKTIYVNNLLDFINSLVSIFNVSMKSNANIVIVYEEHMINFRWLLHLPEMGMVTMEPKGKVWIMTTSMVLMSQIYQRTWDIQAIHGALSFTVHSNEVRGFQDFLQTRSLFSTNEDGFVQDFWEQAFDCVFPNTFLSEEREKTCTGAEKLESLSGLLFEMNMIGQSYNIYNAVYAVAHALHAMQSSQHKHRARVDRRIWNFQDPQSWQLHHFLRTVSFNNSAGDKISFDQNGELIEGFDIVNWCIFPNQSFLRVKVGRLDPRASQDNMLTIHEESITWHRSFNQTTPFSVCSESCQPGYSKRRQEGKPFCCYDCIPCPEGKVSNQKDMDDCVKCPEDQYPNQVKNSCLIKDRSFLSYEDSLGISLVVLVLFFSWLTLLVLGSFMKYHNTPIVKANNCNLTYVLLISILLCFLCALLFIGQPGMAMCLTRQMTFGIIFSVAVSCVLAKTLTVVLAFTTTKPGSRMRKWVGKPLASCIVLSCSLIQVGICVVWLGVSPPFPDVDMHSLTEEIILECNEGSPTMFYCVLGYMGFLAIISFIAAFLARKLPDNFNEAKFITFSMLVFCSVWLSFVPTYLSTKGKYMVAVEIFSILASSAGLLGCIFSPKCYIILLQPELNNREQLIRRKN</sequence>
<evidence type="ECO:0000256" key="8">
    <source>
        <dbReference type="ARBA" id="ARBA00023136"/>
    </source>
</evidence>
<gene>
    <name evidence="15" type="primary">LOC129339474</name>
</gene>
<keyword evidence="9" id="KW-0675">Receptor</keyword>
<feature type="transmembrane region" description="Helical" evidence="12">
    <location>
        <begin position="655"/>
        <end position="673"/>
    </location>
</feature>
<comment type="subcellular location">
    <subcellularLocation>
        <location evidence="1">Cell membrane</location>
        <topology evidence="1">Multi-pass membrane protein</topology>
    </subcellularLocation>
</comment>
<dbReference type="GO" id="GO:0005886">
    <property type="term" value="C:plasma membrane"/>
    <property type="evidence" value="ECO:0007669"/>
    <property type="project" value="UniProtKB-SubCell"/>
</dbReference>
<feature type="transmembrane region" description="Helical" evidence="12">
    <location>
        <begin position="721"/>
        <end position="748"/>
    </location>
</feature>
<evidence type="ECO:0000259" key="13">
    <source>
        <dbReference type="PROSITE" id="PS50259"/>
    </source>
</evidence>
<evidence type="ECO:0000256" key="6">
    <source>
        <dbReference type="ARBA" id="ARBA00022989"/>
    </source>
</evidence>
<keyword evidence="8 12" id="KW-0472">Membrane</keyword>
<name>A0AA97K264_EUBMA</name>
<dbReference type="SUPFAM" id="SSF53822">
    <property type="entry name" value="Periplasmic binding protein-like I"/>
    <property type="match status" value="1"/>
</dbReference>
<dbReference type="InterPro" id="IPR028082">
    <property type="entry name" value="Peripla_BP_I"/>
</dbReference>
<dbReference type="AlphaFoldDB" id="A0AA97K264"/>
<dbReference type="RefSeq" id="XP_054850030.1">
    <property type="nucleotide sequence ID" value="XM_054994055.1"/>
</dbReference>
<keyword evidence="6 12" id="KW-1133">Transmembrane helix</keyword>
<dbReference type="InterPro" id="IPR000337">
    <property type="entry name" value="GPCR_3"/>
</dbReference>
<dbReference type="InterPro" id="IPR038550">
    <property type="entry name" value="GPCR_3_9-Cys_sf"/>
</dbReference>
<comment type="similarity">
    <text evidence="2">Belongs to the G-protein coupled receptor 3 family.</text>
</comment>
<dbReference type="GeneID" id="129339474"/>
<feature type="transmembrane region" description="Helical" evidence="12">
    <location>
        <begin position="835"/>
        <end position="856"/>
    </location>
</feature>